<keyword evidence="1" id="KW-1133">Transmembrane helix</keyword>
<accession>A0A8J2KTP0</accession>
<reference evidence="2" key="1">
    <citation type="submission" date="2021-06" db="EMBL/GenBank/DDBJ databases">
        <authorList>
            <person name="Hodson N. C."/>
            <person name="Mongue J. A."/>
            <person name="Jaron S. K."/>
        </authorList>
    </citation>
    <scope>NUCLEOTIDE SEQUENCE</scope>
</reference>
<feature type="transmembrane region" description="Helical" evidence="1">
    <location>
        <begin position="73"/>
        <end position="95"/>
    </location>
</feature>
<dbReference type="EMBL" id="CAJVCH010457234">
    <property type="protein sequence ID" value="CAG7819711.1"/>
    <property type="molecule type" value="Genomic_DNA"/>
</dbReference>
<keyword evidence="1" id="KW-0812">Transmembrane</keyword>
<keyword evidence="3" id="KW-1185">Reference proteome</keyword>
<keyword evidence="1" id="KW-0472">Membrane</keyword>
<sequence>MFNCRKLRSCLRCTSISQCVWTQDVQFPCRNGYDDTDELAFESCQSARNFSVSLGEDESIKLADVVSRDESTLWGATICVLVVAAGVLLLLYFGYKQRREFSRRRRALLFLERSREVFSEPYAMQMVAMSTAGLLNRTGDV</sequence>
<dbReference type="AlphaFoldDB" id="A0A8J2KTP0"/>
<name>A0A8J2KTP0_9HEXA</name>
<proteinExistence type="predicted"/>
<gene>
    <name evidence="2" type="ORF">AFUS01_LOCUS30141</name>
</gene>
<evidence type="ECO:0000256" key="1">
    <source>
        <dbReference type="SAM" id="Phobius"/>
    </source>
</evidence>
<evidence type="ECO:0000313" key="2">
    <source>
        <dbReference type="EMBL" id="CAG7819711.1"/>
    </source>
</evidence>
<protein>
    <submittedName>
        <fullName evidence="2">Uncharacterized protein</fullName>
    </submittedName>
</protein>
<comment type="caution">
    <text evidence="2">The sequence shown here is derived from an EMBL/GenBank/DDBJ whole genome shotgun (WGS) entry which is preliminary data.</text>
</comment>
<evidence type="ECO:0000313" key="3">
    <source>
        <dbReference type="Proteomes" id="UP000708208"/>
    </source>
</evidence>
<organism evidence="2 3">
    <name type="scientific">Allacma fusca</name>
    <dbReference type="NCBI Taxonomy" id="39272"/>
    <lineage>
        <taxon>Eukaryota</taxon>
        <taxon>Metazoa</taxon>
        <taxon>Ecdysozoa</taxon>
        <taxon>Arthropoda</taxon>
        <taxon>Hexapoda</taxon>
        <taxon>Collembola</taxon>
        <taxon>Symphypleona</taxon>
        <taxon>Sminthuridae</taxon>
        <taxon>Allacma</taxon>
    </lineage>
</organism>
<dbReference type="Proteomes" id="UP000708208">
    <property type="component" value="Unassembled WGS sequence"/>
</dbReference>